<feature type="domain" description="LysM" evidence="3">
    <location>
        <begin position="1319"/>
        <end position="1367"/>
    </location>
</feature>
<dbReference type="InterPro" id="IPR012334">
    <property type="entry name" value="Pectin_lyas_fold"/>
</dbReference>
<dbReference type="SMART" id="SM00257">
    <property type="entry name" value="LysM"/>
    <property type="match status" value="3"/>
</dbReference>
<dbReference type="SUPFAM" id="SSF51126">
    <property type="entry name" value="Pectin lyase-like"/>
    <property type="match status" value="2"/>
</dbReference>
<dbReference type="PANTHER" id="PTHR34997">
    <property type="entry name" value="AM15"/>
    <property type="match status" value="1"/>
</dbReference>
<keyword evidence="1" id="KW-0147">Chitin-binding</keyword>
<dbReference type="CDD" id="cd23668">
    <property type="entry name" value="GH55_beta13glucanase-like"/>
    <property type="match status" value="1"/>
</dbReference>
<name>W6R9L5_PENRF</name>
<dbReference type="Proteomes" id="UP000030686">
    <property type="component" value="Unassembled WGS sequence"/>
</dbReference>
<dbReference type="GO" id="GO:0016829">
    <property type="term" value="F:lyase activity"/>
    <property type="evidence" value="ECO:0007669"/>
    <property type="project" value="UniProtKB-KW"/>
</dbReference>
<dbReference type="InterPro" id="IPR036779">
    <property type="entry name" value="LysM_dom_sf"/>
</dbReference>
<evidence type="ECO:0000313" key="5">
    <source>
        <dbReference type="Proteomes" id="UP000030686"/>
    </source>
</evidence>
<dbReference type="PROSITE" id="PS51257">
    <property type="entry name" value="PROKAR_LIPOPROTEIN"/>
    <property type="match status" value="1"/>
</dbReference>
<dbReference type="PANTHER" id="PTHR34997:SF16">
    <property type="entry name" value="LYSM DOMAIN-CONTAINING PROTEIN"/>
    <property type="match status" value="1"/>
</dbReference>
<keyword evidence="5" id="KW-1185">Reference proteome</keyword>
<proteinExistence type="predicted"/>
<reference evidence="4" key="1">
    <citation type="journal article" date="2014" name="Nat. Commun.">
        <title>Multiple recent horizontal transfers of a large genomic region in cheese making fungi.</title>
        <authorList>
            <person name="Cheeseman K."/>
            <person name="Ropars J."/>
            <person name="Renault P."/>
            <person name="Dupont J."/>
            <person name="Gouzy J."/>
            <person name="Branca A."/>
            <person name="Abraham A.L."/>
            <person name="Ceppi M."/>
            <person name="Conseiller E."/>
            <person name="Debuchy R."/>
            <person name="Malagnac F."/>
            <person name="Goarin A."/>
            <person name="Silar P."/>
            <person name="Lacoste S."/>
            <person name="Sallet E."/>
            <person name="Bensimon A."/>
            <person name="Giraud T."/>
            <person name="Brygoo Y."/>
        </authorList>
    </citation>
    <scope>NUCLEOTIDE SEQUENCE [LARGE SCALE GENOMIC DNA]</scope>
    <source>
        <strain evidence="4">FM164</strain>
    </source>
</reference>
<dbReference type="PROSITE" id="PS51782">
    <property type="entry name" value="LYSM"/>
    <property type="match status" value="3"/>
</dbReference>
<dbReference type="GO" id="GO:0008061">
    <property type="term" value="F:chitin binding"/>
    <property type="evidence" value="ECO:0007669"/>
    <property type="project" value="UniProtKB-KW"/>
</dbReference>
<dbReference type="STRING" id="1365484.W6R9L5"/>
<protein>
    <submittedName>
        <fullName evidence="4">Pectin lyase fold/virulence factor</fullName>
    </submittedName>
</protein>
<keyword evidence="4" id="KW-0456">Lyase</keyword>
<dbReference type="Pfam" id="PF12708">
    <property type="entry name" value="Pect-lyase_RHGA_epim"/>
    <property type="match status" value="2"/>
</dbReference>
<sequence length="1379" mass="149143">MKLNRRSAVHQLRSVGLIFSLTIAFVFAACASADHNIHHRHTSLHHRSHGNATSNDAATIVKDALAALAKVNKDRTSNPNFNNLAFDKSQGAKKNSKLAATPLGYSPKAVESPHLIHRDATATPSSGNKAYSIPTELARAARIVAESTPNKPTGNHSLVASQIRNKYGKGRRDTNAPSQALVHSNGLSDFLSTGTTDDIVFGNDTTHGAIQKRASTSKYWMATMEQNGKSAFAPAGYKVWRDVREYGAVGDGVTDDTEAINKAISDGGRCGLGCGSSTIYPATVWFPAGTYLVSSPIIQYYNTEFLGDPLEVPTILAASSFVGLGVITSDVYVSDNEEWYINQNNFLRSVRNFKIDIRPTDPSAYICAIHWQVAQGTSLENIEFYMVYNSDVPSNTQQGIYMENGSGGFLADLTFVGGNFGAYFGNQQFTSSQLTFVNCNTALQVHWDWAWTMQDYVIESCTNGLTIVGGAGGPSSTGQGVGSLILTDAIIANTPNGIITSLHAENSTSLLLQNVGFFNVKTAIIDSVQNKILLAGGDEVRKASWGFGMVSDASGVGSFADGEDIPAILRPTQLLGTQAYVDSNLFTRRRPQYETLAADQIVNVKNLGAKGDGTTDDTAILNYALSYAANLSSIVYIPHGVYMIHDTLHVPVGSRIMGQAWSQIMATGTNFADAEDPRVAVRVGASGDVGIVEIQDLLFTVSGPTAGAILVEWNVEQSVKGSAAMWDSHIRIGGAVGSNLQNKQCPKNTGSVNEDCIAASLLLHLTSSSTAYLENIWVWVADHDLDVSSQDQIDVYAARGILIESQLAWLYGTASEHSTLYQYQLSGAQNILMGMIQTESPYYQPSPEAPVPFTPGMFVNDPNFDDCKSDSTKCAVSWGVRIVESSSIWVLGTGIYSWFSDYSQDCLETNDCQQRAFGVEQSTDVWVYNLCTRAIVEMITPYKGTPTYAKDNMNGLLSSILAWLGGANQTAGLREFDGFSIYSTSTLEPLDLPIGCQSAMTERIKCDPVLNSMMSAKYHGSLNNDTLTESICDATCGQNLQAWYQSVQLNCAGYNISGTPAEMFGGRIWAAYNETCSKDKSSGKYCNDVIDDFTLVPNTAAMPDNELCSYCYTERLQMMQRTPYSAYDDYYQTVLQAINKRCGLNAPTTVLEIPRNTPEKETEFCGSDNFYTTVDGDTCTSIAEDTSISSAALYMGNQNQILDCSSLSSGLKFCLPLTCEKTYSIQPSDNCSDIEYAYSLKDRDVRKYNPWVSYDCDNLQPASKIYGTAICLSPQGGMHNGSSTGGGVAPSESNGYVYSKVEPPANATLATGTTRNCGKWYEAKSGDSCVGICGQYSITHAVFTMVNPSLDPGKCSDSLKAGSVYCVAPTYSWNDTEST</sequence>
<dbReference type="OrthoDB" id="1046782at2759"/>
<accession>W6R9L5</accession>
<evidence type="ECO:0000256" key="2">
    <source>
        <dbReference type="ARBA" id="ARBA00023026"/>
    </source>
</evidence>
<dbReference type="CDD" id="cd00118">
    <property type="entry name" value="LysM"/>
    <property type="match status" value="1"/>
</dbReference>
<dbReference type="EMBL" id="HG792032">
    <property type="protein sequence ID" value="CDM38562.1"/>
    <property type="molecule type" value="Genomic_DNA"/>
</dbReference>
<feature type="domain" description="LysM" evidence="3">
    <location>
        <begin position="1221"/>
        <end position="1267"/>
    </location>
</feature>
<dbReference type="InterPro" id="IPR018392">
    <property type="entry name" value="LysM"/>
</dbReference>
<dbReference type="InterPro" id="IPR024535">
    <property type="entry name" value="RHGA/B-epi-like_pectate_lyase"/>
</dbReference>
<dbReference type="FunFam" id="2.160.20.10:FF:000049">
    <property type="entry name" value="Putative exo-beta-1,3-glucanase"/>
    <property type="match status" value="1"/>
</dbReference>
<evidence type="ECO:0000256" key="1">
    <source>
        <dbReference type="ARBA" id="ARBA00022669"/>
    </source>
</evidence>
<dbReference type="InterPro" id="IPR011050">
    <property type="entry name" value="Pectin_lyase_fold/virulence"/>
</dbReference>
<dbReference type="InterPro" id="IPR052210">
    <property type="entry name" value="LysM1-like"/>
</dbReference>
<keyword evidence="2" id="KW-0843">Virulence</keyword>
<gene>
    <name evidence="4" type="ORF">PROQFM164_S18g000002</name>
</gene>
<dbReference type="Gene3D" id="2.160.20.10">
    <property type="entry name" value="Single-stranded right-handed beta-helix, Pectin lyase-like"/>
    <property type="match status" value="2"/>
</dbReference>
<evidence type="ECO:0000259" key="3">
    <source>
        <dbReference type="PROSITE" id="PS51782"/>
    </source>
</evidence>
<evidence type="ECO:0000313" key="4">
    <source>
        <dbReference type="EMBL" id="CDM38562.1"/>
    </source>
</evidence>
<dbReference type="Gene3D" id="3.10.350.10">
    <property type="entry name" value="LysM domain"/>
    <property type="match status" value="3"/>
</dbReference>
<feature type="domain" description="LysM" evidence="3">
    <location>
        <begin position="1169"/>
        <end position="1215"/>
    </location>
</feature>
<dbReference type="OMA" id="YNPWISF"/>
<organism evidence="4 5">
    <name type="scientific">Penicillium roqueforti (strain FM164)</name>
    <dbReference type="NCBI Taxonomy" id="1365484"/>
    <lineage>
        <taxon>Eukaryota</taxon>
        <taxon>Fungi</taxon>
        <taxon>Dikarya</taxon>
        <taxon>Ascomycota</taxon>
        <taxon>Pezizomycotina</taxon>
        <taxon>Eurotiomycetes</taxon>
        <taxon>Eurotiomycetidae</taxon>
        <taxon>Eurotiales</taxon>
        <taxon>Aspergillaceae</taxon>
        <taxon>Penicillium</taxon>
    </lineage>
</organism>